<feature type="domain" description="Pru" evidence="8">
    <location>
        <begin position="22"/>
        <end position="137"/>
    </location>
</feature>
<keyword evidence="3" id="KW-0963">Cytoplasm</keyword>
<dbReference type="InterPro" id="IPR044867">
    <property type="entry name" value="DEUBAD_dom"/>
</dbReference>
<dbReference type="OrthoDB" id="340431at2759"/>
<dbReference type="FunCoup" id="C1FIU3">
    <property type="interactions" value="1877"/>
</dbReference>
<keyword evidence="4" id="KW-0647">Proteasome</keyword>
<proteinExistence type="predicted"/>
<evidence type="ECO:0000313" key="9">
    <source>
        <dbReference type="EMBL" id="ACO70479.1"/>
    </source>
</evidence>
<dbReference type="Pfam" id="PF04683">
    <property type="entry name" value="Rpn13_ADRM1_Pru"/>
    <property type="match status" value="1"/>
</dbReference>
<gene>
    <name evidence="9" type="ORF">MICPUN_52590</name>
</gene>
<feature type="domain" description="DEUBAD" evidence="7">
    <location>
        <begin position="264"/>
        <end position="366"/>
    </location>
</feature>
<evidence type="ECO:0000313" key="10">
    <source>
        <dbReference type="Proteomes" id="UP000002009"/>
    </source>
</evidence>
<dbReference type="RefSeq" id="XP_002509221.1">
    <property type="nucleotide sequence ID" value="XM_002509175.1"/>
</dbReference>
<feature type="region of interest" description="Disordered" evidence="6">
    <location>
        <begin position="203"/>
        <end position="223"/>
    </location>
</feature>
<organism evidence="9 10">
    <name type="scientific">Micromonas commoda (strain RCC299 / NOUM17 / CCMP2709)</name>
    <name type="common">Picoplanktonic green alga</name>
    <dbReference type="NCBI Taxonomy" id="296587"/>
    <lineage>
        <taxon>Eukaryota</taxon>
        <taxon>Viridiplantae</taxon>
        <taxon>Chlorophyta</taxon>
        <taxon>Mamiellophyceae</taxon>
        <taxon>Mamiellales</taxon>
        <taxon>Mamiellaceae</taxon>
        <taxon>Micromonas</taxon>
    </lineage>
</organism>
<dbReference type="InterPro" id="IPR032368">
    <property type="entry name" value="RPN13_DEUBAD"/>
</dbReference>
<accession>C1FIU3</accession>
<dbReference type="InParanoid" id="C1FIU3"/>
<dbReference type="Gene3D" id="1.10.2020.20">
    <property type="match status" value="1"/>
</dbReference>
<evidence type="ECO:0000256" key="5">
    <source>
        <dbReference type="ARBA" id="ARBA00023242"/>
    </source>
</evidence>
<evidence type="ECO:0000256" key="2">
    <source>
        <dbReference type="ARBA" id="ARBA00004496"/>
    </source>
</evidence>
<dbReference type="PANTHER" id="PTHR12225:SF0">
    <property type="entry name" value="PROTEASOMAL UBIQUITIN RECEPTOR ADRM1"/>
    <property type="match status" value="1"/>
</dbReference>
<name>C1FIU3_MICCC</name>
<keyword evidence="5" id="KW-0539">Nucleus</keyword>
<protein>
    <submittedName>
        <fullName evidence="9">Adhesion regulating molecule</fullName>
    </submittedName>
</protein>
<dbReference type="InterPro" id="IPR006773">
    <property type="entry name" value="Rpn13/ADRM1"/>
</dbReference>
<keyword evidence="10" id="KW-1185">Reference proteome</keyword>
<dbReference type="OMA" id="SNQRHFF"/>
<dbReference type="PROSITE" id="PS51917">
    <property type="entry name" value="PRU"/>
    <property type="match status" value="1"/>
</dbReference>
<dbReference type="STRING" id="296587.C1FIU3"/>
<dbReference type="KEGG" id="mis:MICPUN_52590"/>
<dbReference type="InterPro" id="IPR038108">
    <property type="entry name" value="RPN13_DEUBAD_sf"/>
</dbReference>
<evidence type="ECO:0000256" key="1">
    <source>
        <dbReference type="ARBA" id="ARBA00004123"/>
    </source>
</evidence>
<dbReference type="GO" id="GO:0005634">
    <property type="term" value="C:nucleus"/>
    <property type="evidence" value="ECO:0007669"/>
    <property type="project" value="UniProtKB-SubCell"/>
</dbReference>
<dbReference type="PROSITE" id="PS51916">
    <property type="entry name" value="DEUBAD"/>
    <property type="match status" value="1"/>
</dbReference>
<dbReference type="GO" id="GO:0061133">
    <property type="term" value="F:endopeptidase activator activity"/>
    <property type="evidence" value="ECO:0007669"/>
    <property type="project" value="TreeGrafter"/>
</dbReference>
<dbReference type="Gene3D" id="2.30.29.70">
    <property type="entry name" value="Proteasomal ubiquitin receptor Rpn13/ADRM1"/>
    <property type="match status" value="1"/>
</dbReference>
<dbReference type="GO" id="GO:0008541">
    <property type="term" value="C:proteasome regulatory particle, lid subcomplex"/>
    <property type="evidence" value="ECO:0007669"/>
    <property type="project" value="TreeGrafter"/>
</dbReference>
<evidence type="ECO:0000256" key="3">
    <source>
        <dbReference type="ARBA" id="ARBA00022490"/>
    </source>
</evidence>
<dbReference type="InterPro" id="IPR044868">
    <property type="entry name" value="Rpn13/ADRM1_Pru"/>
</dbReference>
<dbReference type="GO" id="GO:0070628">
    <property type="term" value="F:proteasome binding"/>
    <property type="evidence" value="ECO:0007669"/>
    <property type="project" value="TreeGrafter"/>
</dbReference>
<sequence>MSFDFFNQNAVQPGGGPELGPNGEEILIDVQCGRINVEGKTMKPDDRKGKLRICKATDGLTHLMWGTRAEGMPYNPEDDFIIFPQEAEMKFIPKPGCFVIKFPDDASRNMFFWSQEPAGKIEDDKLVADVNAALNGESPESANEQAQLMQMLGDAGGAGLAARDPSGGPVAARAQAVRAAHEAANSALSSGADETPAVNANAVPETPAAPAKGPDPSAGTAVPPSVVNAEALRAALGSVGATPSSTPGAGAIDAAAMAAALAGANRRAAGPGLSDVLTPDAVGELLRSEDVRQRLMEHLPEEHRSTQDLEELLRTPQFQSQLERFSHALQSGQMDLAQFGLSPGAGFSVADFLSAIQKQVEEKEGGDAMQE</sequence>
<evidence type="ECO:0000256" key="6">
    <source>
        <dbReference type="SAM" id="MobiDB-lite"/>
    </source>
</evidence>
<reference evidence="9 10" key="1">
    <citation type="journal article" date="2009" name="Science">
        <title>Green evolution and dynamic adaptations revealed by genomes of the marine picoeukaryotes Micromonas.</title>
        <authorList>
            <person name="Worden A.Z."/>
            <person name="Lee J.H."/>
            <person name="Mock T."/>
            <person name="Rouze P."/>
            <person name="Simmons M.P."/>
            <person name="Aerts A.L."/>
            <person name="Allen A.E."/>
            <person name="Cuvelier M.L."/>
            <person name="Derelle E."/>
            <person name="Everett M.V."/>
            <person name="Foulon E."/>
            <person name="Grimwood J."/>
            <person name="Gundlach H."/>
            <person name="Henrissat B."/>
            <person name="Napoli C."/>
            <person name="McDonald S.M."/>
            <person name="Parker M.S."/>
            <person name="Rombauts S."/>
            <person name="Salamov A."/>
            <person name="Von Dassow P."/>
            <person name="Badger J.H."/>
            <person name="Coutinho P.M."/>
            <person name="Demir E."/>
            <person name="Dubchak I."/>
            <person name="Gentemann C."/>
            <person name="Eikrem W."/>
            <person name="Gready J.E."/>
            <person name="John U."/>
            <person name="Lanier W."/>
            <person name="Lindquist E.A."/>
            <person name="Lucas S."/>
            <person name="Mayer K.F."/>
            <person name="Moreau H."/>
            <person name="Not F."/>
            <person name="Otillar R."/>
            <person name="Panaud O."/>
            <person name="Pangilinan J."/>
            <person name="Paulsen I."/>
            <person name="Piegu B."/>
            <person name="Poliakov A."/>
            <person name="Robbens S."/>
            <person name="Schmutz J."/>
            <person name="Toulza E."/>
            <person name="Wyss T."/>
            <person name="Zelensky A."/>
            <person name="Zhou K."/>
            <person name="Armbrust E.V."/>
            <person name="Bhattacharya D."/>
            <person name="Goodenough U.W."/>
            <person name="Van de Peer Y."/>
            <person name="Grigoriev I.V."/>
        </authorList>
    </citation>
    <scope>NUCLEOTIDE SEQUENCE [LARGE SCALE GENOMIC DNA]</scope>
    <source>
        <strain evidence="10">RCC299 / NOUM17</strain>
    </source>
</reference>
<evidence type="ECO:0000259" key="7">
    <source>
        <dbReference type="PROSITE" id="PS51916"/>
    </source>
</evidence>
<dbReference type="EMBL" id="CP001577">
    <property type="protein sequence ID" value="ACO70479.1"/>
    <property type="molecule type" value="Genomic_DNA"/>
</dbReference>
<evidence type="ECO:0000259" key="8">
    <source>
        <dbReference type="PROSITE" id="PS51917"/>
    </source>
</evidence>
<dbReference type="PANTHER" id="PTHR12225">
    <property type="entry name" value="ADHESION REGULATING MOLECULE 1 110 KDA CELL MEMBRANE GLYCOPROTEIN"/>
    <property type="match status" value="1"/>
</dbReference>
<dbReference type="GO" id="GO:0005737">
    <property type="term" value="C:cytoplasm"/>
    <property type="evidence" value="ECO:0007669"/>
    <property type="project" value="UniProtKB-SubCell"/>
</dbReference>
<dbReference type="eggNOG" id="KOG3037">
    <property type="taxonomic scope" value="Eukaryota"/>
</dbReference>
<dbReference type="InterPro" id="IPR038633">
    <property type="entry name" value="Rpn13/ADRM1_Pru_sf"/>
</dbReference>
<dbReference type="AlphaFoldDB" id="C1FIU3"/>
<dbReference type="Proteomes" id="UP000002009">
    <property type="component" value="Chromosome 12"/>
</dbReference>
<dbReference type="Pfam" id="PF16550">
    <property type="entry name" value="RPN13_C"/>
    <property type="match status" value="1"/>
</dbReference>
<comment type="subcellular location">
    <subcellularLocation>
        <location evidence="2">Cytoplasm</location>
    </subcellularLocation>
    <subcellularLocation>
        <location evidence="1">Nucleus</location>
    </subcellularLocation>
</comment>
<evidence type="ECO:0000256" key="4">
    <source>
        <dbReference type="ARBA" id="ARBA00022942"/>
    </source>
</evidence>
<dbReference type="GeneID" id="8247865"/>